<name>A0A382QP48_9ZZZZ</name>
<accession>A0A382QP48</accession>
<gene>
    <name evidence="1" type="ORF">METZ01_LOCUS339524</name>
</gene>
<reference evidence="1" key="1">
    <citation type="submission" date="2018-05" db="EMBL/GenBank/DDBJ databases">
        <authorList>
            <person name="Lanie J.A."/>
            <person name="Ng W.-L."/>
            <person name="Kazmierczak K.M."/>
            <person name="Andrzejewski T.M."/>
            <person name="Davidsen T.M."/>
            <person name="Wayne K.J."/>
            <person name="Tettelin H."/>
            <person name="Glass J.I."/>
            <person name="Rusch D."/>
            <person name="Podicherti R."/>
            <person name="Tsui H.-C.T."/>
            <person name="Winkler M.E."/>
        </authorList>
    </citation>
    <scope>NUCLEOTIDE SEQUENCE</scope>
</reference>
<organism evidence="1">
    <name type="scientific">marine metagenome</name>
    <dbReference type="NCBI Taxonomy" id="408172"/>
    <lineage>
        <taxon>unclassified sequences</taxon>
        <taxon>metagenomes</taxon>
        <taxon>ecological metagenomes</taxon>
    </lineage>
</organism>
<sequence>MSTPPPPFLAVRQADVTERPLIDHQLFDVFCLKRRLALDMANLVDAQVKVVGNLPGQSMRIPAVQNRLLDDRPFLNCQFLDHALKLGTGGVQEKEKGMGLCVPVGATTI</sequence>
<evidence type="ECO:0000313" key="1">
    <source>
        <dbReference type="EMBL" id="SVC86670.1"/>
    </source>
</evidence>
<proteinExistence type="predicted"/>
<dbReference type="AlphaFoldDB" id="A0A382QP48"/>
<protein>
    <submittedName>
        <fullName evidence="1">Uncharacterized protein</fullName>
    </submittedName>
</protein>
<dbReference type="EMBL" id="UINC01115554">
    <property type="protein sequence ID" value="SVC86670.1"/>
    <property type="molecule type" value="Genomic_DNA"/>
</dbReference>